<evidence type="ECO:0000256" key="2">
    <source>
        <dbReference type="ARBA" id="ARBA00022692"/>
    </source>
</evidence>
<dbReference type="PANTHER" id="PTHR11920">
    <property type="entry name" value="GUANYLYL CYCLASE"/>
    <property type="match status" value="1"/>
</dbReference>
<evidence type="ECO:0000256" key="4">
    <source>
        <dbReference type="ARBA" id="ARBA00022989"/>
    </source>
</evidence>
<keyword evidence="5 9" id="KW-0472">Membrane</keyword>
<dbReference type="Pfam" id="PF00211">
    <property type="entry name" value="Guanylate_cyc"/>
    <property type="match status" value="1"/>
</dbReference>
<keyword evidence="8" id="KW-0175">Coiled coil</keyword>
<dbReference type="PATRIC" id="fig|926562.3.peg.557"/>
<protein>
    <submittedName>
        <fullName evidence="11">Family 3 adenylate cyclase</fullName>
    </submittedName>
</protein>
<feature type="transmembrane region" description="Helical" evidence="9">
    <location>
        <begin position="362"/>
        <end position="382"/>
    </location>
</feature>
<dbReference type="Gene3D" id="1.25.40.10">
    <property type="entry name" value="Tetratricopeptide repeat domain"/>
    <property type="match status" value="2"/>
</dbReference>
<comment type="similarity">
    <text evidence="7">Belongs to the adenylyl cyclase class-4/guanylyl cyclase family.</text>
</comment>
<dbReference type="AlphaFoldDB" id="G8QZW5"/>
<dbReference type="STRING" id="926562.Oweho_0543"/>
<dbReference type="Proteomes" id="UP000005631">
    <property type="component" value="Chromosome"/>
</dbReference>
<proteinExistence type="inferred from homology"/>
<organism evidence="11 12">
    <name type="scientific">Owenweeksia hongkongensis (strain DSM 17368 / CIP 108786 / JCM 12287 / NRRL B-23963 / UST20020801)</name>
    <dbReference type="NCBI Taxonomy" id="926562"/>
    <lineage>
        <taxon>Bacteria</taxon>
        <taxon>Pseudomonadati</taxon>
        <taxon>Bacteroidota</taxon>
        <taxon>Flavobacteriia</taxon>
        <taxon>Flavobacteriales</taxon>
        <taxon>Owenweeksiaceae</taxon>
        <taxon>Owenweeksia</taxon>
    </lineage>
</organism>
<dbReference type="OrthoDB" id="9806704at2"/>
<name>G8QZW5_OWEHD</name>
<dbReference type="CDD" id="cd07302">
    <property type="entry name" value="CHD"/>
    <property type="match status" value="1"/>
</dbReference>
<evidence type="ECO:0000256" key="9">
    <source>
        <dbReference type="SAM" id="Phobius"/>
    </source>
</evidence>
<dbReference type="GO" id="GO:0035556">
    <property type="term" value="P:intracellular signal transduction"/>
    <property type="evidence" value="ECO:0007669"/>
    <property type="project" value="InterPro"/>
</dbReference>
<reference evidence="11 12" key="1">
    <citation type="journal article" date="2012" name="Stand. Genomic Sci.">
        <title>Genome sequence of the orange-pigmented seawater bacterium Owenweeksia hongkongensis type strain (UST20020801(T)).</title>
        <authorList>
            <person name="Riedel T."/>
            <person name="Held B."/>
            <person name="Nolan M."/>
            <person name="Lucas S."/>
            <person name="Lapidus A."/>
            <person name="Tice H."/>
            <person name="Del Rio T.G."/>
            <person name="Cheng J.F."/>
            <person name="Han C."/>
            <person name="Tapia R."/>
            <person name="Goodwin L.A."/>
            <person name="Pitluck S."/>
            <person name="Liolios K."/>
            <person name="Mavromatis K."/>
            <person name="Pagani I."/>
            <person name="Ivanova N."/>
            <person name="Mikhailova N."/>
            <person name="Pati A."/>
            <person name="Chen A."/>
            <person name="Palaniappan K."/>
            <person name="Rohde M."/>
            <person name="Tindall B.J."/>
            <person name="Detter J.C."/>
            <person name="Goker M."/>
            <person name="Woyke T."/>
            <person name="Bristow J."/>
            <person name="Eisen J.A."/>
            <person name="Markowitz V."/>
            <person name="Hugenholtz P."/>
            <person name="Klenk H.P."/>
            <person name="Kyrpides N.C."/>
        </authorList>
    </citation>
    <scope>NUCLEOTIDE SEQUENCE</scope>
    <source>
        <strain evidence="12">DSM 17368 / JCM 12287 / NRRL B-23963</strain>
    </source>
</reference>
<evidence type="ECO:0000256" key="3">
    <source>
        <dbReference type="ARBA" id="ARBA00022741"/>
    </source>
</evidence>
<dbReference type="KEGG" id="oho:Oweho_0543"/>
<dbReference type="HOGENOM" id="CLU_028267_0_0_10"/>
<dbReference type="SUPFAM" id="SSF48452">
    <property type="entry name" value="TPR-like"/>
    <property type="match status" value="1"/>
</dbReference>
<evidence type="ECO:0000313" key="12">
    <source>
        <dbReference type="Proteomes" id="UP000005631"/>
    </source>
</evidence>
<evidence type="ECO:0000256" key="7">
    <source>
        <dbReference type="RuleBase" id="RU000405"/>
    </source>
</evidence>
<dbReference type="PANTHER" id="PTHR11920:SF335">
    <property type="entry name" value="GUANYLATE CYCLASE"/>
    <property type="match status" value="1"/>
</dbReference>
<keyword evidence="2 9" id="KW-0812">Transmembrane</keyword>
<evidence type="ECO:0000256" key="8">
    <source>
        <dbReference type="SAM" id="Coils"/>
    </source>
</evidence>
<keyword evidence="3" id="KW-0547">Nucleotide-binding</keyword>
<evidence type="ECO:0000259" key="10">
    <source>
        <dbReference type="PROSITE" id="PS50125"/>
    </source>
</evidence>
<comment type="subcellular location">
    <subcellularLocation>
        <location evidence="1">Membrane</location>
    </subcellularLocation>
</comment>
<dbReference type="SMART" id="SM00028">
    <property type="entry name" value="TPR"/>
    <property type="match status" value="4"/>
</dbReference>
<dbReference type="GO" id="GO:0004016">
    <property type="term" value="F:adenylate cyclase activity"/>
    <property type="evidence" value="ECO:0007669"/>
    <property type="project" value="UniProtKB-ARBA"/>
</dbReference>
<accession>G8QZW5</accession>
<sequence length="606" mass="68720">MNVLFNFCISLRLALPLWIVFLTLSTLKVHSQSTPSEYTCSLAQVENDIKAVTELINQSQQGSASPKLRKALQCAQKLGEKKLEAQALLNLGIIEFRQVGPRDVPTKLFLESLELFTNLNDIEGIVRCNLQLGVLNFDIRNFETAINYFENILNTQTENTRMRGLAHYLLALSFSELKEFEKAEEMFDLAVNEIEQTDNVFHLQIQAFKGKMYSNKGENERAVEILEAVLIEHKETISEEGFAPIFAFLSTAHLQLQHYKKAIQFGKKAYNLSLGRGANTVYLREAEASLYQAFYAIGKMDSAYFYLEALKLLNDSISSQQVVQRVTEMSGQYEFQQKLRTQKAQQELKDRLAEKEIERQKLIRNLLFLGFVLVGIFAFIFFRQRTKISLERDRSDNLLLNILPEEIAQELKENGKAEARNFDMVSILFTDFKGFTEASAKLTAGELVSEVNTCFEAFDSIVEKYNIEKIKTIGDAYMAAGGLPVPTKHSVKNTVRAALAMQTFVTKRKAEHAAKGKPAFEMRVGIHTGPVVAGIVGVKKFQYDIWGDTVNTASRMENHGEIGRVNISKATYELLKDDPQFTFESRGKIEAKGKGEIEMWFVSNRF</sequence>
<dbReference type="GO" id="GO:0009190">
    <property type="term" value="P:cyclic nucleotide biosynthetic process"/>
    <property type="evidence" value="ECO:0007669"/>
    <property type="project" value="InterPro"/>
</dbReference>
<dbReference type="eggNOG" id="COG2114">
    <property type="taxonomic scope" value="Bacteria"/>
</dbReference>
<dbReference type="eggNOG" id="COG0457">
    <property type="taxonomic scope" value="Bacteria"/>
</dbReference>
<dbReference type="InterPro" id="IPR019734">
    <property type="entry name" value="TPR_rpt"/>
</dbReference>
<feature type="domain" description="Guanylate cyclase" evidence="10">
    <location>
        <begin position="426"/>
        <end position="557"/>
    </location>
</feature>
<dbReference type="SMART" id="SM00044">
    <property type="entry name" value="CYCc"/>
    <property type="match status" value="1"/>
</dbReference>
<evidence type="ECO:0000256" key="6">
    <source>
        <dbReference type="ARBA" id="ARBA00023239"/>
    </source>
</evidence>
<feature type="coiled-coil region" evidence="8">
    <location>
        <begin position="338"/>
        <end position="365"/>
    </location>
</feature>
<keyword evidence="6 7" id="KW-0456">Lyase</keyword>
<evidence type="ECO:0000313" key="11">
    <source>
        <dbReference type="EMBL" id="AEV31559.1"/>
    </source>
</evidence>
<evidence type="ECO:0000256" key="1">
    <source>
        <dbReference type="ARBA" id="ARBA00004370"/>
    </source>
</evidence>
<evidence type="ECO:0000256" key="5">
    <source>
        <dbReference type="ARBA" id="ARBA00023136"/>
    </source>
</evidence>
<dbReference type="InterPro" id="IPR029787">
    <property type="entry name" value="Nucleotide_cyclase"/>
</dbReference>
<dbReference type="GO" id="GO:0000166">
    <property type="term" value="F:nucleotide binding"/>
    <property type="evidence" value="ECO:0007669"/>
    <property type="project" value="UniProtKB-KW"/>
</dbReference>
<dbReference type="Gene3D" id="3.30.70.1230">
    <property type="entry name" value="Nucleotide cyclase"/>
    <property type="match status" value="1"/>
</dbReference>
<keyword evidence="4 9" id="KW-1133">Transmembrane helix</keyword>
<dbReference type="InterPro" id="IPR011990">
    <property type="entry name" value="TPR-like_helical_dom_sf"/>
</dbReference>
<dbReference type="GO" id="GO:0016020">
    <property type="term" value="C:membrane"/>
    <property type="evidence" value="ECO:0007669"/>
    <property type="project" value="UniProtKB-SubCell"/>
</dbReference>
<dbReference type="InterPro" id="IPR050401">
    <property type="entry name" value="Cyclic_nucleotide_synthase"/>
</dbReference>
<dbReference type="EMBL" id="CP003156">
    <property type="protein sequence ID" value="AEV31559.1"/>
    <property type="molecule type" value="Genomic_DNA"/>
</dbReference>
<dbReference type="PROSITE" id="PS50125">
    <property type="entry name" value="GUANYLATE_CYCLASE_2"/>
    <property type="match status" value="1"/>
</dbReference>
<dbReference type="SUPFAM" id="SSF55073">
    <property type="entry name" value="Nucleotide cyclase"/>
    <property type="match status" value="1"/>
</dbReference>
<dbReference type="InterPro" id="IPR001054">
    <property type="entry name" value="A/G_cyclase"/>
</dbReference>
<dbReference type="InterPro" id="IPR018297">
    <property type="entry name" value="A/G_cyclase_CS"/>
</dbReference>
<keyword evidence="12" id="KW-1185">Reference proteome</keyword>
<gene>
    <name evidence="11" type="ordered locus">Oweho_0543</name>
</gene>
<dbReference type="PROSITE" id="PS00452">
    <property type="entry name" value="GUANYLATE_CYCLASE_1"/>
    <property type="match status" value="1"/>
</dbReference>